<dbReference type="HOGENOM" id="CLU_2719846_0_0_0"/>
<proteinExistence type="predicted"/>
<dbReference type="Proteomes" id="UP000006860">
    <property type="component" value="Chromosome"/>
</dbReference>
<name>F0SKF5_RUBBR</name>
<reference evidence="2" key="1">
    <citation type="submission" date="2011-02" db="EMBL/GenBank/DDBJ databases">
        <title>The complete genome of Planctomyces brasiliensis DSM 5305.</title>
        <authorList>
            <person name="Lucas S."/>
            <person name="Copeland A."/>
            <person name="Lapidus A."/>
            <person name="Bruce D."/>
            <person name="Goodwin L."/>
            <person name="Pitluck S."/>
            <person name="Kyrpides N."/>
            <person name="Mavromatis K."/>
            <person name="Pagani I."/>
            <person name="Ivanova N."/>
            <person name="Ovchinnikova G."/>
            <person name="Lu M."/>
            <person name="Detter J.C."/>
            <person name="Han C."/>
            <person name="Land M."/>
            <person name="Hauser L."/>
            <person name="Markowitz V."/>
            <person name="Cheng J.-F."/>
            <person name="Hugenholtz P."/>
            <person name="Woyke T."/>
            <person name="Wu D."/>
            <person name="Tindall B."/>
            <person name="Pomrenke H.G."/>
            <person name="Brambilla E."/>
            <person name="Klenk H.-P."/>
            <person name="Eisen J.A."/>
        </authorList>
    </citation>
    <scope>NUCLEOTIDE SEQUENCE [LARGE SCALE GENOMIC DNA]</scope>
    <source>
        <strain evidence="2">ATCC 49424 / DSM 5305 / JCM 21570 / IAM 15109 / NBRC 103401 / IFAM 1448</strain>
    </source>
</reference>
<gene>
    <name evidence="1" type="ordered locus">Plabr_4363</name>
</gene>
<evidence type="ECO:0000313" key="2">
    <source>
        <dbReference type="Proteomes" id="UP000006860"/>
    </source>
</evidence>
<accession>F0SKF5</accession>
<dbReference type="AlphaFoldDB" id="F0SKF5"/>
<keyword evidence="2" id="KW-1185">Reference proteome</keyword>
<dbReference type="EMBL" id="CP002546">
    <property type="protein sequence ID" value="ADY61936.1"/>
    <property type="molecule type" value="Genomic_DNA"/>
</dbReference>
<dbReference type="STRING" id="756272.Plabr_4363"/>
<sequence length="72" mass="8634">MTSATAKKAMLRGNNHKYEIREKYLGNSFVQPFIPLIKKAYKIIFTKNEREVKKDQRGERHCRCNRGWFVRC</sequence>
<dbReference type="KEGG" id="pbs:Plabr_4363"/>
<protein>
    <submittedName>
        <fullName evidence="1">Uncharacterized protein</fullName>
    </submittedName>
</protein>
<organism evidence="1 2">
    <name type="scientific">Rubinisphaera brasiliensis (strain ATCC 49424 / DSM 5305 / JCM 21570 / IAM 15109 / NBRC 103401 / IFAM 1448)</name>
    <name type="common">Planctomyces brasiliensis</name>
    <dbReference type="NCBI Taxonomy" id="756272"/>
    <lineage>
        <taxon>Bacteria</taxon>
        <taxon>Pseudomonadati</taxon>
        <taxon>Planctomycetota</taxon>
        <taxon>Planctomycetia</taxon>
        <taxon>Planctomycetales</taxon>
        <taxon>Planctomycetaceae</taxon>
        <taxon>Rubinisphaera</taxon>
    </lineage>
</organism>
<evidence type="ECO:0000313" key="1">
    <source>
        <dbReference type="EMBL" id="ADY61936.1"/>
    </source>
</evidence>